<dbReference type="SUPFAM" id="SSF81321">
    <property type="entry name" value="Family A G protein-coupled receptor-like"/>
    <property type="match status" value="1"/>
</dbReference>
<keyword evidence="1" id="KW-0812">Transmembrane</keyword>
<gene>
    <name evidence="2 4" type="ORF">C50E3.7</name>
    <name evidence="2" type="ORF">CELE_C50E3.7</name>
</gene>
<feature type="transmembrane region" description="Helical" evidence="1">
    <location>
        <begin position="91"/>
        <end position="115"/>
    </location>
</feature>
<evidence type="ECO:0000313" key="4">
    <source>
        <dbReference type="WormBase" id="C50E3.7b"/>
    </source>
</evidence>
<protein>
    <submittedName>
        <fullName evidence="2">Serpentine receptor class gamma</fullName>
    </submittedName>
</protein>
<feature type="transmembrane region" description="Helical" evidence="1">
    <location>
        <begin position="171"/>
        <end position="196"/>
    </location>
</feature>
<feature type="transmembrane region" description="Helical" evidence="1">
    <location>
        <begin position="261"/>
        <end position="279"/>
    </location>
</feature>
<organism evidence="2 3">
    <name type="scientific">Caenorhabditis elegans</name>
    <dbReference type="NCBI Taxonomy" id="6239"/>
    <lineage>
        <taxon>Eukaryota</taxon>
        <taxon>Metazoa</taxon>
        <taxon>Ecdysozoa</taxon>
        <taxon>Nematoda</taxon>
        <taxon>Chromadorea</taxon>
        <taxon>Rhabditida</taxon>
        <taxon>Rhabditina</taxon>
        <taxon>Rhabditomorpha</taxon>
        <taxon>Rhabditoidea</taxon>
        <taxon>Rhabditidae</taxon>
        <taxon>Peloderinae</taxon>
        <taxon>Caenorhabditis</taxon>
    </lineage>
</organism>
<dbReference type="CTD" id="183659"/>
<dbReference type="PANTHER" id="PTHR22718">
    <property type="entry name" value="SERPENTINE RECEPTOR, CLASS X"/>
    <property type="match status" value="1"/>
</dbReference>
<dbReference type="GeneID" id="183659"/>
<feature type="transmembrane region" description="Helical" evidence="1">
    <location>
        <begin position="216"/>
        <end position="240"/>
    </location>
</feature>
<reference evidence="2 3" key="1">
    <citation type="journal article" date="1998" name="Science">
        <title>Genome sequence of the nematode C. elegans: a platform for investigating biology.</title>
        <authorList>
            <consortium name="The C. elegans sequencing consortium"/>
            <person name="Sulson J.E."/>
            <person name="Waterston R."/>
        </authorList>
    </citation>
    <scope>NUCLEOTIDE SEQUENCE [LARGE SCALE GENOMIC DNA]</scope>
    <source>
        <strain evidence="2 3">Bristol N2</strain>
    </source>
</reference>
<dbReference type="PANTHER" id="PTHR22718:SF36">
    <property type="entry name" value="G_PROTEIN_RECEP_F1_2 DOMAIN-CONTAINING PROTEIN-RELATED"/>
    <property type="match status" value="1"/>
</dbReference>
<feature type="transmembrane region" description="Helical" evidence="1">
    <location>
        <begin position="139"/>
        <end position="159"/>
    </location>
</feature>
<keyword evidence="3" id="KW-1185">Reference proteome</keyword>
<keyword evidence="2" id="KW-0675">Receptor</keyword>
<dbReference type="SMR" id="A0A2C9C3A3"/>
<evidence type="ECO:0000313" key="2">
    <source>
        <dbReference type="EMBL" id="SOF58825.1"/>
    </source>
</evidence>
<feature type="transmembrane region" description="Helical" evidence="1">
    <location>
        <begin position="285"/>
        <end position="306"/>
    </location>
</feature>
<accession>A0A2C9C3A3</accession>
<evidence type="ECO:0000256" key="1">
    <source>
        <dbReference type="SAM" id="Phobius"/>
    </source>
</evidence>
<dbReference type="AlphaFoldDB" id="A0A2C9C3A3"/>
<dbReference type="Bgee" id="WBGene00016818">
    <property type="expression patterns" value="Expressed in embryo"/>
</dbReference>
<dbReference type="Gene3D" id="1.20.1070.10">
    <property type="entry name" value="Rhodopsin 7-helix transmembrane proteins"/>
    <property type="match status" value="1"/>
</dbReference>
<proteinExistence type="predicted"/>
<dbReference type="EMBL" id="BX284605">
    <property type="protein sequence ID" value="SOF58825.1"/>
    <property type="molecule type" value="Genomic_DNA"/>
</dbReference>
<dbReference type="AGR" id="WB:WBGene00016818"/>
<feature type="transmembrane region" description="Helical" evidence="1">
    <location>
        <begin position="50"/>
        <end position="71"/>
    </location>
</feature>
<evidence type="ECO:0000313" key="3">
    <source>
        <dbReference type="Proteomes" id="UP000001940"/>
    </source>
</evidence>
<keyword evidence="1" id="KW-1133">Transmembrane helix</keyword>
<dbReference type="OrthoDB" id="5871355at2759"/>
<dbReference type="CDD" id="cd00637">
    <property type="entry name" value="7tm_classA_rhodopsin-like"/>
    <property type="match status" value="1"/>
</dbReference>
<sequence length="355" mass="40233">MSFSFYFEGSDGKNQEVNIDKPYCPRLKCEDEDYVNELAVALGNSKSTGFLSIAVFVHLTVNVFNFATQLFSAKYIVKFKYFQKSTFFKILLIQCFVVSLRVFLHILTICIIIYVSNTESSVSKFLSQCSLYVDYCSNFFSLTVTFLMSLNRCFCFVSYTWNARIFDGKNVIYSVSIGAVISIVSAVLCIITSQIRRNFLTITGFVDMGPDIGFKVLINRLFFIFPFGSIACYVILFFVIRKQNQQALTKTSNRSRGEHKVFVQLLITAVLYGIMSIVYETINFIYWIDVGIQLAVISVFDVLNYLPEISLPLLLICSSVQIRKAISDWIAPKGDRTMGGVTTEGPRTTSMSNNK</sequence>
<dbReference type="KEGG" id="cel:CELE_C50E3.7"/>
<dbReference type="Proteomes" id="UP000001940">
    <property type="component" value="Chromosome V"/>
</dbReference>
<name>A0A2C9C3A3_CAEEL</name>
<dbReference type="WormBase" id="C50E3.7b">
    <property type="protein sequence ID" value="CE52147"/>
    <property type="gene ID" value="WBGene00016818"/>
</dbReference>
<keyword evidence="1" id="KW-0472">Membrane</keyword>
<dbReference type="PaxDb" id="6239-C50E3.8"/>
<dbReference type="RefSeq" id="NP_001343827.1">
    <property type="nucleotide sequence ID" value="NM_001356701.3"/>
</dbReference>